<evidence type="ECO:0000313" key="10">
    <source>
        <dbReference type="RefSeq" id="XP_007456694.1"/>
    </source>
</evidence>
<evidence type="ECO:0000256" key="8">
    <source>
        <dbReference type="ARBA" id="ARBA00022842"/>
    </source>
</evidence>
<dbReference type="SUPFAM" id="SSF53098">
    <property type="entry name" value="Ribonuclease H-like"/>
    <property type="match status" value="1"/>
</dbReference>
<dbReference type="AlphaFoldDB" id="A0A340XBX4"/>
<dbReference type="GO" id="GO:0008311">
    <property type="term" value="F:double-stranded DNA 3'-5' DNA exonuclease activity"/>
    <property type="evidence" value="ECO:0007669"/>
    <property type="project" value="UniProtKB-EC"/>
</dbReference>
<dbReference type="InterPro" id="IPR036397">
    <property type="entry name" value="RNaseH_sf"/>
</dbReference>
<comment type="catalytic activity">
    <reaction evidence="1">
        <text>Exonucleolytic cleavage in the 3'- to 5'-direction to yield nucleoside 5'-phosphates.</text>
        <dbReference type="EC" id="3.1.11.2"/>
    </reaction>
</comment>
<reference evidence="10" key="1">
    <citation type="submission" date="2025-08" db="UniProtKB">
        <authorList>
            <consortium name="RefSeq"/>
        </authorList>
    </citation>
    <scope>IDENTIFICATION</scope>
</reference>
<dbReference type="PANTHER" id="PTHR13058">
    <property type="entry name" value="THREE PRIME REPAIR EXONUCLEASE 1, 2"/>
    <property type="match status" value="1"/>
</dbReference>
<keyword evidence="9" id="KW-1185">Reference proteome</keyword>
<evidence type="ECO:0000256" key="6">
    <source>
        <dbReference type="ARBA" id="ARBA00022801"/>
    </source>
</evidence>
<proteinExistence type="predicted"/>
<dbReference type="RefSeq" id="XP_007456694.1">
    <property type="nucleotide sequence ID" value="XM_007456632.1"/>
</dbReference>
<evidence type="ECO:0000313" key="9">
    <source>
        <dbReference type="Proteomes" id="UP000265300"/>
    </source>
</evidence>
<evidence type="ECO:0000256" key="4">
    <source>
        <dbReference type="ARBA" id="ARBA00022722"/>
    </source>
</evidence>
<keyword evidence="4" id="KW-0540">Nuclease</keyword>
<keyword evidence="8" id="KW-0460">Magnesium</keyword>
<evidence type="ECO:0000256" key="3">
    <source>
        <dbReference type="ARBA" id="ARBA00012115"/>
    </source>
</evidence>
<name>A0A340XBX4_LIPVE</name>
<dbReference type="KEGG" id="lve:103087827"/>
<dbReference type="PANTHER" id="PTHR13058:SF24">
    <property type="entry name" value="THREE PRIME REPAIR EXONUCLEASE 2"/>
    <property type="match status" value="1"/>
</dbReference>
<keyword evidence="6" id="KW-0378">Hydrolase</keyword>
<evidence type="ECO:0000256" key="7">
    <source>
        <dbReference type="ARBA" id="ARBA00022839"/>
    </source>
</evidence>
<evidence type="ECO:0000256" key="5">
    <source>
        <dbReference type="ARBA" id="ARBA00022723"/>
    </source>
</evidence>
<dbReference type="InParanoid" id="A0A340XBX4"/>
<dbReference type="EC" id="3.1.11.2" evidence="3"/>
<sequence length="78" mass="8540">MSKGPQAEAFVFLDLEATGLPSVDRKIAEISLFAVHRSSLESPKRDEPDAPVLPQVPDELMLCMSPERPFTAKASEIT</sequence>
<dbReference type="Proteomes" id="UP000265300">
    <property type="component" value="Unplaced"/>
</dbReference>
<dbReference type="GO" id="GO:0006308">
    <property type="term" value="P:DNA catabolic process"/>
    <property type="evidence" value="ECO:0007669"/>
    <property type="project" value="TreeGrafter"/>
</dbReference>
<comment type="cofactor">
    <cofactor evidence="2">
        <name>Mg(2+)</name>
        <dbReference type="ChEBI" id="CHEBI:18420"/>
    </cofactor>
</comment>
<dbReference type="GO" id="GO:0005737">
    <property type="term" value="C:cytoplasm"/>
    <property type="evidence" value="ECO:0007669"/>
    <property type="project" value="TreeGrafter"/>
</dbReference>
<keyword evidence="5" id="KW-0479">Metal-binding</keyword>
<organism evidence="9 10">
    <name type="scientific">Lipotes vexillifer</name>
    <name type="common">Yangtze river dolphin</name>
    <dbReference type="NCBI Taxonomy" id="118797"/>
    <lineage>
        <taxon>Eukaryota</taxon>
        <taxon>Metazoa</taxon>
        <taxon>Chordata</taxon>
        <taxon>Craniata</taxon>
        <taxon>Vertebrata</taxon>
        <taxon>Euteleostomi</taxon>
        <taxon>Mammalia</taxon>
        <taxon>Eutheria</taxon>
        <taxon>Laurasiatheria</taxon>
        <taxon>Artiodactyla</taxon>
        <taxon>Whippomorpha</taxon>
        <taxon>Cetacea</taxon>
        <taxon>Odontoceti</taxon>
        <taxon>Lipotidae</taxon>
        <taxon>Lipotes</taxon>
    </lineage>
</organism>
<dbReference type="CTD" id="11219"/>
<gene>
    <name evidence="10" type="primary">TREX2</name>
</gene>
<protein>
    <recommendedName>
        <fullName evidence="3">exodeoxyribonuclease III</fullName>
        <ecNumber evidence="3">3.1.11.2</ecNumber>
    </recommendedName>
</protein>
<dbReference type="GeneID" id="103087827"/>
<dbReference type="OrthoDB" id="10250935at2759"/>
<keyword evidence="7 10" id="KW-0269">Exonuclease</keyword>
<evidence type="ECO:0000256" key="2">
    <source>
        <dbReference type="ARBA" id="ARBA00001946"/>
    </source>
</evidence>
<dbReference type="GO" id="GO:0003676">
    <property type="term" value="F:nucleic acid binding"/>
    <property type="evidence" value="ECO:0007669"/>
    <property type="project" value="InterPro"/>
</dbReference>
<accession>A0A340XBX4</accession>
<dbReference type="InterPro" id="IPR012337">
    <property type="entry name" value="RNaseH-like_sf"/>
</dbReference>
<dbReference type="Gene3D" id="3.30.420.10">
    <property type="entry name" value="Ribonuclease H-like superfamily/Ribonuclease H"/>
    <property type="match status" value="1"/>
</dbReference>
<dbReference type="GO" id="GO:0046872">
    <property type="term" value="F:metal ion binding"/>
    <property type="evidence" value="ECO:0007669"/>
    <property type="project" value="UniProtKB-KW"/>
</dbReference>
<dbReference type="InterPro" id="IPR040393">
    <property type="entry name" value="TREX1/2"/>
</dbReference>
<dbReference type="STRING" id="118797.A0A340XBX4"/>
<evidence type="ECO:0000256" key="1">
    <source>
        <dbReference type="ARBA" id="ARBA00000493"/>
    </source>
</evidence>